<feature type="domain" description="HTH crp-type" evidence="5">
    <location>
        <begin position="141"/>
        <end position="211"/>
    </location>
</feature>
<dbReference type="PROSITE" id="PS50042">
    <property type="entry name" value="CNMP_BINDING_3"/>
    <property type="match status" value="1"/>
</dbReference>
<gene>
    <name evidence="6" type="ORF">U7230_12160</name>
</gene>
<dbReference type="Pfam" id="PF13545">
    <property type="entry name" value="HTH_Crp_2"/>
    <property type="match status" value="1"/>
</dbReference>
<feature type="domain" description="Cyclic nucleotide-binding" evidence="4">
    <location>
        <begin position="7"/>
        <end position="127"/>
    </location>
</feature>
<dbReference type="SMART" id="SM00100">
    <property type="entry name" value="cNMP"/>
    <property type="match status" value="1"/>
</dbReference>
<sequence length="224" mass="24996">MLGRSGILRVLPYERLLELASHMRPVDLESEAYLFLQEEPGDSLYLVERGRLRVFRTTPDGREVSLAHLSAGDIIGEMALLDGLERSASVQALEPSRLWRLDRQAFTRVLQEDPRLAVELLELLARRLREADRRLEEAAGGPVVVRLARLLQRMSGGSPASAAVVSLRVTQQELANLAGTTRESVNRGLQRLQRQGIVVRRGRGRLWVDRGRLAAALPADPWVG</sequence>
<dbReference type="SMART" id="SM00419">
    <property type="entry name" value="HTH_CRP"/>
    <property type="match status" value="1"/>
</dbReference>
<dbReference type="InterPro" id="IPR000595">
    <property type="entry name" value="cNMP-bd_dom"/>
</dbReference>
<dbReference type="PANTHER" id="PTHR24567:SF74">
    <property type="entry name" value="HTH-TYPE TRANSCRIPTIONAL REGULATOR ARCR"/>
    <property type="match status" value="1"/>
</dbReference>
<dbReference type="Pfam" id="PF00027">
    <property type="entry name" value="cNMP_binding"/>
    <property type="match status" value="1"/>
</dbReference>
<dbReference type="PRINTS" id="PR00034">
    <property type="entry name" value="HTHCRP"/>
</dbReference>
<organism evidence="6 7">
    <name type="scientific">Carboxydichorda subterranea</name>
    <dbReference type="NCBI Taxonomy" id="3109565"/>
    <lineage>
        <taxon>Bacteria</taxon>
        <taxon>Bacillati</taxon>
        <taxon>Bacillota</taxon>
        <taxon>Limnochordia</taxon>
        <taxon>Limnochordales</taxon>
        <taxon>Geochordaceae</taxon>
        <taxon>Carboxydichorda</taxon>
    </lineage>
</organism>
<dbReference type="PROSITE" id="PS00889">
    <property type="entry name" value="CNMP_BINDING_2"/>
    <property type="match status" value="1"/>
</dbReference>
<dbReference type="InterPro" id="IPR050397">
    <property type="entry name" value="Env_Response_Regulators"/>
</dbReference>
<evidence type="ECO:0000259" key="4">
    <source>
        <dbReference type="PROSITE" id="PS50042"/>
    </source>
</evidence>
<dbReference type="RefSeq" id="WP_324716103.1">
    <property type="nucleotide sequence ID" value="NZ_CP141615.1"/>
</dbReference>
<dbReference type="SUPFAM" id="SSF51206">
    <property type="entry name" value="cAMP-binding domain-like"/>
    <property type="match status" value="1"/>
</dbReference>
<dbReference type="SUPFAM" id="SSF46785">
    <property type="entry name" value="Winged helix' DNA-binding domain"/>
    <property type="match status" value="1"/>
</dbReference>
<keyword evidence="7" id="KW-1185">Reference proteome</keyword>
<evidence type="ECO:0000256" key="3">
    <source>
        <dbReference type="ARBA" id="ARBA00023163"/>
    </source>
</evidence>
<dbReference type="InterPro" id="IPR018488">
    <property type="entry name" value="cNMP-bd_CS"/>
</dbReference>
<dbReference type="PANTHER" id="PTHR24567">
    <property type="entry name" value="CRP FAMILY TRANSCRIPTIONAL REGULATORY PROTEIN"/>
    <property type="match status" value="1"/>
</dbReference>
<dbReference type="CDD" id="cd00038">
    <property type="entry name" value="CAP_ED"/>
    <property type="match status" value="1"/>
</dbReference>
<dbReference type="Gene3D" id="2.60.120.10">
    <property type="entry name" value="Jelly Rolls"/>
    <property type="match status" value="1"/>
</dbReference>
<dbReference type="InterPro" id="IPR036390">
    <property type="entry name" value="WH_DNA-bd_sf"/>
</dbReference>
<keyword evidence="2" id="KW-0238">DNA-binding</keyword>
<evidence type="ECO:0000259" key="5">
    <source>
        <dbReference type="PROSITE" id="PS51063"/>
    </source>
</evidence>
<proteinExistence type="predicted"/>
<keyword evidence="1" id="KW-0805">Transcription regulation</keyword>
<dbReference type="EMBL" id="CP141615">
    <property type="protein sequence ID" value="WRP16831.1"/>
    <property type="molecule type" value="Genomic_DNA"/>
</dbReference>
<evidence type="ECO:0000256" key="1">
    <source>
        <dbReference type="ARBA" id="ARBA00023015"/>
    </source>
</evidence>
<dbReference type="Proteomes" id="UP001332192">
    <property type="component" value="Chromosome"/>
</dbReference>
<dbReference type="PROSITE" id="PS51063">
    <property type="entry name" value="HTH_CRP_2"/>
    <property type="match status" value="1"/>
</dbReference>
<name>A0ABZ1BWB3_9FIRM</name>
<reference evidence="6 7" key="1">
    <citation type="journal article" date="2024" name="Front. Microbiol.">
        <title>Novel thermophilic genera Geochorda gen. nov. and Carboxydochorda gen. nov. from the deep terrestrial subsurface reveal the ecophysiological diversity in the class Limnochordia.</title>
        <authorList>
            <person name="Karnachuk O.V."/>
            <person name="Lukina A.P."/>
            <person name="Avakyan M.R."/>
            <person name="Kadnikov V.V."/>
            <person name="Begmatov S."/>
            <person name="Beletsky A.V."/>
            <person name="Vlasova K.G."/>
            <person name="Novikov A.A."/>
            <person name="Shcherbakova V.A."/>
            <person name="Mardanov A.V."/>
            <person name="Ravin N.V."/>
        </authorList>
    </citation>
    <scope>NUCLEOTIDE SEQUENCE [LARGE SCALE GENOMIC DNA]</scope>
    <source>
        <strain evidence="6 7">L945</strain>
    </source>
</reference>
<dbReference type="InterPro" id="IPR012318">
    <property type="entry name" value="HTH_CRP"/>
</dbReference>
<accession>A0ABZ1BWB3</accession>
<dbReference type="Gene3D" id="1.10.10.10">
    <property type="entry name" value="Winged helix-like DNA-binding domain superfamily/Winged helix DNA-binding domain"/>
    <property type="match status" value="1"/>
</dbReference>
<keyword evidence="3" id="KW-0804">Transcription</keyword>
<evidence type="ECO:0000313" key="6">
    <source>
        <dbReference type="EMBL" id="WRP16831.1"/>
    </source>
</evidence>
<dbReference type="InterPro" id="IPR014710">
    <property type="entry name" value="RmlC-like_jellyroll"/>
</dbReference>
<evidence type="ECO:0000313" key="7">
    <source>
        <dbReference type="Proteomes" id="UP001332192"/>
    </source>
</evidence>
<protein>
    <submittedName>
        <fullName evidence="6">Crp/Fnr family transcriptional regulator</fullName>
    </submittedName>
</protein>
<dbReference type="InterPro" id="IPR036388">
    <property type="entry name" value="WH-like_DNA-bd_sf"/>
</dbReference>
<dbReference type="InterPro" id="IPR018490">
    <property type="entry name" value="cNMP-bd_dom_sf"/>
</dbReference>
<evidence type="ECO:0000256" key="2">
    <source>
        <dbReference type="ARBA" id="ARBA00023125"/>
    </source>
</evidence>